<dbReference type="RefSeq" id="WP_114578969.1">
    <property type="nucleotide sequence ID" value="NZ_JAIVEF010000007.1"/>
</dbReference>
<dbReference type="GO" id="GO:0016746">
    <property type="term" value="F:acyltransferase activity"/>
    <property type="evidence" value="ECO:0007669"/>
    <property type="project" value="UniProtKB-KW"/>
</dbReference>
<dbReference type="InterPro" id="IPR028345">
    <property type="entry name" value="Antibiotic_NAT-like"/>
</dbReference>
<comment type="caution">
    <text evidence="4">The sequence shown here is derived from an EMBL/GenBank/DDBJ whole genome shotgun (WGS) entry which is preliminary data.</text>
</comment>
<keyword evidence="5" id="KW-1185">Reference proteome</keyword>
<dbReference type="EMBL" id="JBHSJG010000018">
    <property type="protein sequence ID" value="MFC4987203.1"/>
    <property type="molecule type" value="Genomic_DNA"/>
</dbReference>
<evidence type="ECO:0000256" key="1">
    <source>
        <dbReference type="ARBA" id="ARBA00006383"/>
    </source>
</evidence>
<evidence type="ECO:0000256" key="3">
    <source>
        <dbReference type="ARBA" id="ARBA00023315"/>
    </source>
</evidence>
<dbReference type="AlphaFoldDB" id="A0ABD5QBS5"/>
<dbReference type="PANTHER" id="PTHR11104:SF0">
    <property type="entry name" value="SPBETA PROPHAGE-DERIVED AMINOGLYCOSIDE N(3')-ACETYLTRANSFERASE-LIKE PROTEIN YOKD"/>
    <property type="match status" value="1"/>
</dbReference>
<dbReference type="PANTHER" id="PTHR11104">
    <property type="entry name" value="AMINOGLYCOSIDE N3-ACETYLTRANSFERASE"/>
    <property type="match status" value="1"/>
</dbReference>
<evidence type="ECO:0000313" key="5">
    <source>
        <dbReference type="Proteomes" id="UP001595925"/>
    </source>
</evidence>
<dbReference type="SUPFAM" id="SSF110710">
    <property type="entry name" value="TTHA0583/YokD-like"/>
    <property type="match status" value="1"/>
</dbReference>
<keyword evidence="2" id="KW-0808">Transferase</keyword>
<name>A0ABD5QBS5_9EURY</name>
<gene>
    <name evidence="4" type="ORF">ACFPFO_05365</name>
</gene>
<dbReference type="Pfam" id="PF02522">
    <property type="entry name" value="Antibiotic_NAT"/>
    <property type="match status" value="1"/>
</dbReference>
<sequence>MSEWEAIERVAEPVVPSRIVADLRALGIEGGETLLVHSSLSAIGWVPGGAPAVLDALQRAVSEAGTLMMPTHSTDYTDPESWSNPPVPDEWIDRIKETMPPYRPSITPTRGMGAIPECFRSYPDVHRSAHPATSMAAWGRDAEAVVADHALDYPHGEDSPLAEIYDRDGSVLLLGVGHDANTSLHLAENRADLGTETVENGAPILADGERVWIEYENVPEDTGDFPAVGEAFEREVGAERGQVGAATAVRCDHRDLVDFATEWFEKNR</sequence>
<organism evidence="4 5">
    <name type="scientific">Saliphagus infecundisoli</name>
    <dbReference type="NCBI Taxonomy" id="1849069"/>
    <lineage>
        <taxon>Archaea</taxon>
        <taxon>Methanobacteriati</taxon>
        <taxon>Methanobacteriota</taxon>
        <taxon>Stenosarchaea group</taxon>
        <taxon>Halobacteria</taxon>
        <taxon>Halobacteriales</taxon>
        <taxon>Natrialbaceae</taxon>
        <taxon>Saliphagus</taxon>
    </lineage>
</organism>
<dbReference type="InterPro" id="IPR003679">
    <property type="entry name" value="Amioglycoside_AcTrfase"/>
</dbReference>
<reference evidence="4 5" key="1">
    <citation type="journal article" date="2019" name="Int. J. Syst. Evol. Microbiol.">
        <title>The Global Catalogue of Microorganisms (GCM) 10K type strain sequencing project: providing services to taxonomists for standard genome sequencing and annotation.</title>
        <authorList>
            <consortium name="The Broad Institute Genomics Platform"/>
            <consortium name="The Broad Institute Genome Sequencing Center for Infectious Disease"/>
            <person name="Wu L."/>
            <person name="Ma J."/>
        </authorList>
    </citation>
    <scope>NUCLEOTIDE SEQUENCE [LARGE SCALE GENOMIC DNA]</scope>
    <source>
        <strain evidence="4 5">CGMCC 1.15824</strain>
    </source>
</reference>
<evidence type="ECO:0000313" key="4">
    <source>
        <dbReference type="EMBL" id="MFC4987203.1"/>
    </source>
</evidence>
<evidence type="ECO:0000256" key="2">
    <source>
        <dbReference type="ARBA" id="ARBA00022679"/>
    </source>
</evidence>
<proteinExistence type="inferred from homology"/>
<comment type="similarity">
    <text evidence="1">Belongs to the antibiotic N-acetyltransferase family.</text>
</comment>
<keyword evidence="3" id="KW-0012">Acyltransferase</keyword>
<dbReference type="Proteomes" id="UP001595925">
    <property type="component" value="Unassembled WGS sequence"/>
</dbReference>
<protein>
    <submittedName>
        <fullName evidence="4">Aminoglycoside N(3)-acetyltransferase</fullName>
    </submittedName>
</protein>
<accession>A0ABD5QBS5</accession>